<protein>
    <submittedName>
        <fullName evidence="3">PH domain-containing protein</fullName>
    </submittedName>
</protein>
<dbReference type="EMBL" id="JACXAH010000038">
    <property type="protein sequence ID" value="MBD1373791.1"/>
    <property type="molecule type" value="Genomic_DNA"/>
</dbReference>
<evidence type="ECO:0000259" key="2">
    <source>
        <dbReference type="Pfam" id="PF11724"/>
    </source>
</evidence>
<dbReference type="Gene3D" id="2.30.29.50">
    <property type="entry name" value="Bacterial Pleckstrin homology domain"/>
    <property type="match status" value="1"/>
</dbReference>
<dbReference type="Gene3D" id="1.10.287.210">
    <property type="match status" value="1"/>
</dbReference>
<evidence type="ECO:0000313" key="3">
    <source>
        <dbReference type="EMBL" id="MBD1373791.1"/>
    </source>
</evidence>
<reference evidence="3" key="1">
    <citation type="submission" date="2020-09" db="EMBL/GenBank/DDBJ databases">
        <title>A novel bacterium of genus Hazenella, isolated from South China Sea.</title>
        <authorList>
            <person name="Huang H."/>
            <person name="Mo K."/>
            <person name="Hu Y."/>
        </authorList>
    </citation>
    <scope>NUCLEOTIDE SEQUENCE</scope>
    <source>
        <strain evidence="3">IB182357</strain>
    </source>
</reference>
<proteinExistence type="predicted"/>
<feature type="domain" description="YvbH-like oligomerisation" evidence="2">
    <location>
        <begin position="144"/>
        <end position="205"/>
    </location>
</feature>
<dbReference type="CDD" id="cd13225">
    <property type="entry name" value="PH-like_bacteria"/>
    <property type="match status" value="1"/>
</dbReference>
<dbReference type="PANTHER" id="PTHR35796">
    <property type="entry name" value="HYPOTHETICAL CYTOSOLIC PROTEIN"/>
    <property type="match status" value="1"/>
</dbReference>
<organism evidence="3 4">
    <name type="scientific">Polycladospora coralii</name>
    <dbReference type="NCBI Taxonomy" id="2771432"/>
    <lineage>
        <taxon>Bacteria</taxon>
        <taxon>Bacillati</taxon>
        <taxon>Bacillota</taxon>
        <taxon>Bacilli</taxon>
        <taxon>Bacillales</taxon>
        <taxon>Thermoactinomycetaceae</taxon>
        <taxon>Polycladospora</taxon>
    </lineage>
</organism>
<dbReference type="PANTHER" id="PTHR35796:SF2">
    <property type="entry name" value="YVBH-LIKE OLIGOMERISATION REGION"/>
    <property type="match status" value="1"/>
</dbReference>
<dbReference type="Proteomes" id="UP000661691">
    <property type="component" value="Unassembled WGS sequence"/>
</dbReference>
<dbReference type="InterPro" id="IPR021722">
    <property type="entry name" value="YvbH_oligomer_dom"/>
</dbReference>
<accession>A0A926NBE1</accession>
<evidence type="ECO:0000313" key="4">
    <source>
        <dbReference type="Proteomes" id="UP000661691"/>
    </source>
</evidence>
<dbReference type="InterPro" id="IPR037063">
    <property type="entry name" value="PHb_sf"/>
</dbReference>
<dbReference type="Pfam" id="PF11724">
    <property type="entry name" value="YvbH_ext"/>
    <property type="match status" value="1"/>
</dbReference>
<dbReference type="SUPFAM" id="SSF50729">
    <property type="entry name" value="PH domain-like"/>
    <property type="match status" value="1"/>
</dbReference>
<gene>
    <name evidence="3" type="ORF">IC620_15715</name>
</gene>
<keyword evidence="4" id="KW-1185">Reference proteome</keyword>
<name>A0A926NBE1_9BACL</name>
<dbReference type="Pfam" id="PF08000">
    <property type="entry name" value="bPH_1"/>
    <property type="match status" value="1"/>
</dbReference>
<comment type="caution">
    <text evidence="3">The sequence shown here is derived from an EMBL/GenBank/DDBJ whole genome shotgun (WGS) entry which is preliminary data.</text>
</comment>
<dbReference type="AlphaFoldDB" id="A0A926NBE1"/>
<dbReference type="RefSeq" id="WP_191140725.1">
    <property type="nucleotide sequence ID" value="NZ_JACXAG020000008.1"/>
</dbReference>
<sequence>MFGKVASDMMGLSDVGTIIAPQDYDKVDADDYVMHEDQEKIYFVIKSKSDEYCFTNKAFIHLDGQSAVSKKRLLKRYDYYLHPISFVTIETAGTVDLDVEIKFKLGENLYSIDVKKSQLEQLKDLYKSLLKISETMADNAMALEYAKQSLQIASSTLGRVNNQQDTPLTASFNEINQHAFTWLYQNTQKYRMKDFGYIFEQYINN</sequence>
<dbReference type="InterPro" id="IPR012544">
    <property type="entry name" value="PHb"/>
</dbReference>
<feature type="domain" description="Bacterial Pleckstrin homology" evidence="1">
    <location>
        <begin position="11"/>
        <end position="132"/>
    </location>
</feature>
<evidence type="ECO:0000259" key="1">
    <source>
        <dbReference type="Pfam" id="PF08000"/>
    </source>
</evidence>